<protein>
    <submittedName>
        <fullName evidence="1">TM1812 family CRISPR-associated protein</fullName>
    </submittedName>
</protein>
<sequence>MGKKFLSFLGANECKPAEYIIETPFGIEEEKSRYTQVVLLEKLCKSWEEDSKGYIFVTDEARAKNWDDSGKNSDTRLKKRLKC</sequence>
<organism evidence="1 2">
    <name type="scientific">Anaerocellum danielii</name>
    <dbReference type="NCBI Taxonomy" id="1387557"/>
    <lineage>
        <taxon>Bacteria</taxon>
        <taxon>Bacillati</taxon>
        <taxon>Bacillota</taxon>
        <taxon>Bacillota incertae sedis</taxon>
        <taxon>Caldicellulosiruptorales</taxon>
        <taxon>Caldicellulosiruptoraceae</taxon>
        <taxon>Anaerocellum</taxon>
    </lineage>
</organism>
<evidence type="ECO:0000313" key="2">
    <source>
        <dbReference type="Proteomes" id="UP001322744"/>
    </source>
</evidence>
<keyword evidence="2" id="KW-1185">Reference proteome</keyword>
<accession>A0ABZ0U103</accession>
<proteinExistence type="predicted"/>
<reference evidence="1 2" key="1">
    <citation type="submission" date="2023-12" db="EMBL/GenBank/DDBJ databases">
        <authorList>
            <person name="Manesh M.J.H."/>
            <person name="Bing R.G."/>
            <person name="Willard D.J."/>
            <person name="Kelly R.M."/>
        </authorList>
    </citation>
    <scope>NUCLEOTIDE SEQUENCE [LARGE SCALE GENOMIC DNA]</scope>
    <source>
        <strain evidence="1 2">DSM 8977</strain>
    </source>
</reference>
<gene>
    <name evidence="1" type="ORF">SOJ16_002687</name>
</gene>
<evidence type="ECO:0000313" key="1">
    <source>
        <dbReference type="EMBL" id="WPX08777.1"/>
    </source>
</evidence>
<dbReference type="RefSeq" id="WP_052661761.1">
    <property type="nucleotide sequence ID" value="NZ_CP139957.1"/>
</dbReference>
<dbReference type="Proteomes" id="UP001322744">
    <property type="component" value="Chromosome"/>
</dbReference>
<name>A0ABZ0U103_9FIRM</name>
<dbReference type="EMBL" id="CP139957">
    <property type="protein sequence ID" value="WPX08777.1"/>
    <property type="molecule type" value="Genomic_DNA"/>
</dbReference>